<dbReference type="InterPro" id="IPR006597">
    <property type="entry name" value="Sel1-like"/>
</dbReference>
<organism evidence="2 3">
    <name type="scientific">Gracilariopsis chorda</name>
    <dbReference type="NCBI Taxonomy" id="448386"/>
    <lineage>
        <taxon>Eukaryota</taxon>
        <taxon>Rhodophyta</taxon>
        <taxon>Florideophyceae</taxon>
        <taxon>Rhodymeniophycidae</taxon>
        <taxon>Gracilariales</taxon>
        <taxon>Gracilariaceae</taxon>
        <taxon>Gracilariopsis</taxon>
    </lineage>
</organism>
<gene>
    <name evidence="2" type="ORF">BWQ96_09606</name>
</gene>
<dbReference type="InterPro" id="IPR011990">
    <property type="entry name" value="TPR-like_helical_dom_sf"/>
</dbReference>
<comment type="similarity">
    <text evidence="1">Belongs to the sel-1 family.</text>
</comment>
<dbReference type="EMBL" id="NBIV01000268">
    <property type="protein sequence ID" value="PXF40688.1"/>
    <property type="molecule type" value="Genomic_DNA"/>
</dbReference>
<dbReference type="SMART" id="SM00671">
    <property type="entry name" value="SEL1"/>
    <property type="match status" value="4"/>
</dbReference>
<evidence type="ECO:0000256" key="1">
    <source>
        <dbReference type="ARBA" id="ARBA00038101"/>
    </source>
</evidence>
<keyword evidence="3" id="KW-1185">Reference proteome</keyword>
<comment type="caution">
    <text evidence="2">The sequence shown here is derived from an EMBL/GenBank/DDBJ whole genome shotgun (WGS) entry which is preliminary data.</text>
</comment>
<dbReference type="SUPFAM" id="SSF81901">
    <property type="entry name" value="HCP-like"/>
    <property type="match status" value="1"/>
</dbReference>
<dbReference type="InterPro" id="IPR050767">
    <property type="entry name" value="Sel1_AlgK"/>
</dbReference>
<protein>
    <submittedName>
        <fullName evidence="2">Uncharacterized protein</fullName>
    </submittedName>
</protein>
<evidence type="ECO:0000313" key="3">
    <source>
        <dbReference type="Proteomes" id="UP000247409"/>
    </source>
</evidence>
<proteinExistence type="inferred from homology"/>
<dbReference type="Pfam" id="PF08238">
    <property type="entry name" value="Sel1"/>
    <property type="match status" value="4"/>
</dbReference>
<reference evidence="2 3" key="1">
    <citation type="journal article" date="2018" name="Mol. Biol. Evol.">
        <title>Analysis of the draft genome of the red seaweed Gracilariopsis chorda provides insights into genome size evolution in Rhodophyta.</title>
        <authorList>
            <person name="Lee J."/>
            <person name="Yang E.C."/>
            <person name="Graf L."/>
            <person name="Yang J.H."/>
            <person name="Qiu H."/>
            <person name="Zel Zion U."/>
            <person name="Chan C.X."/>
            <person name="Stephens T.G."/>
            <person name="Weber A.P.M."/>
            <person name="Boo G.H."/>
            <person name="Boo S.M."/>
            <person name="Kim K.M."/>
            <person name="Shin Y."/>
            <person name="Jung M."/>
            <person name="Lee S.J."/>
            <person name="Yim H.S."/>
            <person name="Lee J.H."/>
            <person name="Bhattacharya D."/>
            <person name="Yoon H.S."/>
        </authorList>
    </citation>
    <scope>NUCLEOTIDE SEQUENCE [LARGE SCALE GENOMIC DNA]</scope>
    <source>
        <strain evidence="2 3">SKKU-2015</strain>
        <tissue evidence="2">Whole body</tissue>
    </source>
</reference>
<dbReference type="AlphaFoldDB" id="A0A2V3IF92"/>
<sequence length="632" mass="70895">MATSELPAFSHNELHGSMQKLMRRHERAIKQTGDVNAMLSLAELLQKNPDGSNEDRSRAYQLLCRAAKQHPTARTLNALATAQLAIRPTPAAVQPRAVTQQILEHSLHVQETPDACCDSAWLLYNGHGNGEFKDDPDRAVQLLERAVRRSRSVPPHCLPQLAYLLSSNQVSHPDPLRAVRLYKEFVGQERCPMAMTNLAILYHFGKPPLKPSLSHARKWYKRALQHATIPVALLNLADILSASSNAADIVHAAQLLEKLISIVPSERAMTSLASLYHFRPSVLNISRAVRLYRQVIRQFDSTRARLSVSMILLSGRSGVAPNPCEAFRHCREVYNRTKKPSLLPLLAQIYWSGTASEAPDRALAVNLALEAKQTIPNANVLLAHMLRYGHSLLLKRCLNEAIRLLEKCDNVVESVALAVVLSEHHNPYTLLLRRVFSMLKEGTALHDDVYWLVWLPLHLRRSNAVLPVCGCPHRITHAVMKMERLRTVSVLNLSSLLLENHKIQPENCDSQTALSLLESGVKKDNSDLIRINLAYVLWYGVSGVKKDSSRAIHLVEGVILRSSHQLARTLLACMLAEGHDDDLPRAVELWKKVTRSLRDVEEVRRLSTLISPKATFAIEKYTQQSLMRHHAA</sequence>
<name>A0A2V3IF92_9FLOR</name>
<dbReference type="OrthoDB" id="2242379at2759"/>
<dbReference type="PANTHER" id="PTHR11102">
    <property type="entry name" value="SEL-1-LIKE PROTEIN"/>
    <property type="match status" value="1"/>
</dbReference>
<dbReference type="Gene3D" id="1.25.40.10">
    <property type="entry name" value="Tetratricopeptide repeat domain"/>
    <property type="match status" value="2"/>
</dbReference>
<accession>A0A2V3IF92</accession>
<dbReference type="Proteomes" id="UP000247409">
    <property type="component" value="Unassembled WGS sequence"/>
</dbReference>
<dbReference type="PANTHER" id="PTHR11102:SF160">
    <property type="entry name" value="ERAD-ASSOCIATED E3 UBIQUITIN-PROTEIN LIGASE COMPONENT HRD3"/>
    <property type="match status" value="1"/>
</dbReference>
<evidence type="ECO:0000313" key="2">
    <source>
        <dbReference type="EMBL" id="PXF40688.1"/>
    </source>
</evidence>